<dbReference type="STRING" id="1548547.BA177_00250"/>
<evidence type="ECO:0000313" key="3">
    <source>
        <dbReference type="Proteomes" id="UP000092695"/>
    </source>
</evidence>
<evidence type="ECO:0000256" key="1">
    <source>
        <dbReference type="SAM" id="MobiDB-lite"/>
    </source>
</evidence>
<dbReference type="InterPro" id="IPR044855">
    <property type="entry name" value="CoA-Trfase_III_dom3_sf"/>
</dbReference>
<organism evidence="2 3">
    <name type="scientific">Woeseia oceani</name>
    <dbReference type="NCBI Taxonomy" id="1548547"/>
    <lineage>
        <taxon>Bacteria</taxon>
        <taxon>Pseudomonadati</taxon>
        <taxon>Pseudomonadota</taxon>
        <taxon>Gammaproteobacteria</taxon>
        <taxon>Woeseiales</taxon>
        <taxon>Woeseiaceae</taxon>
        <taxon>Woeseia</taxon>
    </lineage>
</organism>
<reference evidence="2 3" key="1">
    <citation type="submission" date="2016-06" db="EMBL/GenBank/DDBJ databases">
        <title>Complete genome sequence of a deep-branching marine Gamma Proteobacterium Woeseia oceani type strain XK5.</title>
        <authorList>
            <person name="Mu D."/>
            <person name="Du Z."/>
        </authorList>
    </citation>
    <scope>NUCLEOTIDE SEQUENCE [LARGE SCALE GENOMIC DNA]</scope>
    <source>
        <strain evidence="2 3">XK5</strain>
    </source>
</reference>
<name>A0A193LBN5_9GAMM</name>
<dbReference type="PANTHER" id="PTHR48228">
    <property type="entry name" value="SUCCINYL-COA--D-CITRAMALATE COA-TRANSFERASE"/>
    <property type="match status" value="1"/>
</dbReference>
<feature type="region of interest" description="Disordered" evidence="1">
    <location>
        <begin position="327"/>
        <end position="352"/>
    </location>
</feature>
<proteinExistence type="predicted"/>
<dbReference type="KEGG" id="woc:BA177_00250"/>
<dbReference type="GO" id="GO:0003824">
    <property type="term" value="F:catalytic activity"/>
    <property type="evidence" value="ECO:0007669"/>
    <property type="project" value="InterPro"/>
</dbReference>
<keyword evidence="3" id="KW-1185">Reference proteome</keyword>
<sequence length="378" mass="39571">MGPLAGIKVIEMKGLGPGPYAGMLLADMGADVIVVERASASTGLALASSHDVHARGKRSIALDLKKPGAIDVLLRLVEQADMLLEGYRPGVAERLGFGPAVCQQKNPQLIYGRVTGWGQDGPLATAAGHDINYIALTGALAAIGEPERPVPPLNLLGDYAGGSLFLVLGMLAAYIESKTSGQGQVIDAAITDGTASLMSVVHGLSGMGLWTAERGSNLLDGAAPQYAVYQTSDGKHVSIGALEPVFLEELLTIIGADPGIAERLSDQRQWPHIKEQLAAIFARQSQQEWCERLEGSDACFAPVLNFEEAAAHPHNSARRTYINIAGQQQPAPAPRFSRSAGGEPAPPRREGADTDQVLLQAGLSAAEIEALRAAGVLG</sequence>
<dbReference type="SUPFAM" id="SSF89796">
    <property type="entry name" value="CoA-transferase family III (CaiB/BaiF)"/>
    <property type="match status" value="1"/>
</dbReference>
<dbReference type="PANTHER" id="PTHR48228:SF5">
    <property type="entry name" value="ALPHA-METHYLACYL-COA RACEMASE"/>
    <property type="match status" value="1"/>
</dbReference>
<evidence type="ECO:0000313" key="2">
    <source>
        <dbReference type="EMBL" id="ANO49851.1"/>
    </source>
</evidence>
<dbReference type="Pfam" id="PF02515">
    <property type="entry name" value="CoA_transf_3"/>
    <property type="match status" value="1"/>
</dbReference>
<dbReference type="Gene3D" id="3.30.1540.10">
    <property type="entry name" value="formyl-coa transferase, domain 3"/>
    <property type="match status" value="1"/>
</dbReference>
<dbReference type="Proteomes" id="UP000092695">
    <property type="component" value="Chromosome"/>
</dbReference>
<dbReference type="EMBL" id="CP016268">
    <property type="protein sequence ID" value="ANO49851.1"/>
    <property type="molecule type" value="Genomic_DNA"/>
</dbReference>
<dbReference type="AlphaFoldDB" id="A0A193LBN5"/>
<dbReference type="Gene3D" id="3.40.50.10540">
    <property type="entry name" value="Crotonobetainyl-coa:carnitine coa-transferase, domain 1"/>
    <property type="match status" value="1"/>
</dbReference>
<accession>A0A193LBN5</accession>
<gene>
    <name evidence="2" type="ORF">BA177_00250</name>
</gene>
<dbReference type="InterPro" id="IPR050509">
    <property type="entry name" value="CoA-transferase_III"/>
</dbReference>
<protein>
    <submittedName>
        <fullName evidence="2">Carnitine dehydratase</fullName>
    </submittedName>
</protein>
<dbReference type="InterPro" id="IPR023606">
    <property type="entry name" value="CoA-Trfase_III_dom_1_sf"/>
</dbReference>
<dbReference type="InterPro" id="IPR003673">
    <property type="entry name" value="CoA-Trfase_fam_III"/>
</dbReference>